<dbReference type="InterPro" id="IPR007016">
    <property type="entry name" value="O-antigen_ligase-rel_domated"/>
</dbReference>
<dbReference type="OrthoDB" id="8534453at2"/>
<gene>
    <name evidence="7" type="ORF">S7S_02305</name>
</gene>
<feature type="transmembrane region" description="Helical" evidence="5">
    <location>
        <begin position="35"/>
        <end position="53"/>
    </location>
</feature>
<keyword evidence="3 5" id="KW-1133">Transmembrane helix</keyword>
<organism evidence="7 8">
    <name type="scientific">Isoalcanivorax pacificus W11-5</name>
    <dbReference type="NCBI Taxonomy" id="391936"/>
    <lineage>
        <taxon>Bacteria</taxon>
        <taxon>Pseudomonadati</taxon>
        <taxon>Pseudomonadota</taxon>
        <taxon>Gammaproteobacteria</taxon>
        <taxon>Oceanospirillales</taxon>
        <taxon>Alcanivoracaceae</taxon>
        <taxon>Isoalcanivorax</taxon>
    </lineage>
</organism>
<feature type="transmembrane region" description="Helical" evidence="5">
    <location>
        <begin position="307"/>
        <end position="330"/>
    </location>
</feature>
<evidence type="ECO:0000313" key="8">
    <source>
        <dbReference type="Proteomes" id="UP000006764"/>
    </source>
</evidence>
<feature type="domain" description="O-antigen ligase-related" evidence="6">
    <location>
        <begin position="195"/>
        <end position="319"/>
    </location>
</feature>
<dbReference type="GO" id="GO:0016020">
    <property type="term" value="C:membrane"/>
    <property type="evidence" value="ECO:0007669"/>
    <property type="project" value="UniProtKB-SubCell"/>
</dbReference>
<evidence type="ECO:0000259" key="6">
    <source>
        <dbReference type="Pfam" id="PF04932"/>
    </source>
</evidence>
<keyword evidence="4 5" id="KW-0472">Membrane</keyword>
<feature type="transmembrane region" description="Helical" evidence="5">
    <location>
        <begin position="96"/>
        <end position="114"/>
    </location>
</feature>
<dbReference type="RefSeq" id="WP_008739339.1">
    <property type="nucleotide sequence ID" value="NZ_CP004387.1"/>
</dbReference>
<protein>
    <submittedName>
        <fullName evidence="7">O-antigen polymerase</fullName>
    </submittedName>
</protein>
<proteinExistence type="predicted"/>
<keyword evidence="2 5" id="KW-0812">Transmembrane</keyword>
<dbReference type="HOGENOM" id="CLU_679046_0_0_6"/>
<keyword evidence="8" id="KW-1185">Reference proteome</keyword>
<feature type="transmembrane region" description="Helical" evidence="5">
    <location>
        <begin position="342"/>
        <end position="360"/>
    </location>
</feature>
<feature type="transmembrane region" description="Helical" evidence="5">
    <location>
        <begin position="189"/>
        <end position="205"/>
    </location>
</feature>
<sequence length="405" mass="44466">MFAKSVQPARCQGFLLIGVCIYFGLLPFLNSSGKAIALFETLCLLPLVAWLFIARKTAFIQFLISPLTLCFTLYVLYSAISQMWGPDLIHYDTREFIRFSIYSFIGFLAIAAVIGEASEEQLKKAAVFVIGISTLAALWALSDRYIVFAYPLTARLHFTGRIESAIHGLYFFAPATLLSIILIVRRASLLPILPLAIFALCFFMSQSRGPMLALFVAAALIVSLHTFRNGLSKPLLFTTACLALLVAVSAIIWGGNRGTSLRPELWALAFEGFLRHPIIGNGNDMMNVLIPNRGLGLHAHNIWMSHLYWGGLLGVMLFALPQIMAIRNLLKARHHILNELTLALFIYSLIALLTYGNVVVAPPGGIWFAFIVPMGMAGGVLYKAIAARAAARCDSNHKTAGKSDL</sequence>
<feature type="transmembrane region" description="Helical" evidence="5">
    <location>
        <begin position="166"/>
        <end position="184"/>
    </location>
</feature>
<feature type="transmembrane region" description="Helical" evidence="5">
    <location>
        <begin position="211"/>
        <end position="227"/>
    </location>
</feature>
<feature type="transmembrane region" description="Helical" evidence="5">
    <location>
        <begin position="12"/>
        <end position="29"/>
    </location>
</feature>
<evidence type="ECO:0000313" key="7">
    <source>
        <dbReference type="EMBL" id="AJD46883.1"/>
    </source>
</evidence>
<dbReference type="EMBL" id="CP004387">
    <property type="protein sequence ID" value="AJD46883.1"/>
    <property type="molecule type" value="Genomic_DNA"/>
</dbReference>
<dbReference type="InterPro" id="IPR051533">
    <property type="entry name" value="WaaL-like"/>
</dbReference>
<reference evidence="7 8" key="1">
    <citation type="journal article" date="2012" name="J. Bacteriol.">
        <title>Genome sequence of an alkane-degrading bacterium, Alcanivorax pacificus type strain W11-5, isolated from deep sea sediment.</title>
        <authorList>
            <person name="Lai Q."/>
            <person name="Shao Z."/>
        </authorList>
    </citation>
    <scope>NUCLEOTIDE SEQUENCE [LARGE SCALE GENOMIC DNA]</scope>
    <source>
        <strain evidence="7 8">W11-5</strain>
    </source>
</reference>
<name>A0A0B4XK01_9GAMM</name>
<dbReference type="Pfam" id="PF04932">
    <property type="entry name" value="Wzy_C"/>
    <property type="match status" value="1"/>
</dbReference>
<feature type="transmembrane region" description="Helical" evidence="5">
    <location>
        <begin position="234"/>
        <end position="255"/>
    </location>
</feature>
<dbReference type="STRING" id="391936.S7S_02305"/>
<accession>A0A0B4XK01</accession>
<evidence type="ECO:0000256" key="3">
    <source>
        <dbReference type="ARBA" id="ARBA00022989"/>
    </source>
</evidence>
<evidence type="ECO:0000256" key="2">
    <source>
        <dbReference type="ARBA" id="ARBA00022692"/>
    </source>
</evidence>
<evidence type="ECO:0000256" key="5">
    <source>
        <dbReference type="SAM" id="Phobius"/>
    </source>
</evidence>
<comment type="subcellular location">
    <subcellularLocation>
        <location evidence="1">Membrane</location>
        <topology evidence="1">Multi-pass membrane protein</topology>
    </subcellularLocation>
</comment>
<dbReference type="PANTHER" id="PTHR37422:SF13">
    <property type="entry name" value="LIPOPOLYSACCHARIDE BIOSYNTHESIS PROTEIN PA4999-RELATED"/>
    <property type="match status" value="1"/>
</dbReference>
<evidence type="ECO:0000256" key="4">
    <source>
        <dbReference type="ARBA" id="ARBA00023136"/>
    </source>
</evidence>
<dbReference type="Proteomes" id="UP000006764">
    <property type="component" value="Chromosome"/>
</dbReference>
<dbReference type="AlphaFoldDB" id="A0A0B4XK01"/>
<dbReference type="PANTHER" id="PTHR37422">
    <property type="entry name" value="TEICHURONIC ACID BIOSYNTHESIS PROTEIN TUAE"/>
    <property type="match status" value="1"/>
</dbReference>
<dbReference type="KEGG" id="apac:S7S_02305"/>
<feature type="transmembrane region" description="Helical" evidence="5">
    <location>
        <begin position="60"/>
        <end position="84"/>
    </location>
</feature>
<feature type="transmembrane region" description="Helical" evidence="5">
    <location>
        <begin position="366"/>
        <end position="385"/>
    </location>
</feature>
<evidence type="ECO:0000256" key="1">
    <source>
        <dbReference type="ARBA" id="ARBA00004141"/>
    </source>
</evidence>
<feature type="transmembrane region" description="Helical" evidence="5">
    <location>
        <begin position="126"/>
        <end position="146"/>
    </location>
</feature>